<dbReference type="Proteomes" id="UP001732700">
    <property type="component" value="Chromosome 5D"/>
</dbReference>
<dbReference type="EnsemblPlants" id="AVESA.00010b.r2.5DG0946800.2">
    <property type="protein sequence ID" value="AVESA.00010b.r2.5DG0946800.2.CDS"/>
    <property type="gene ID" value="AVESA.00010b.r2.5DG0946800"/>
</dbReference>
<sequence length="269" mass="30526">MVHKELQQAWWFDSHNQAKPSPWLGNTLSELDDKTKQMLKLIDQDADSFAQRAEMYYKKRPVLVDMLGDLYRTHRSLAEQYDLLKHGSGTRRSMLTPSASTKSWSPASMDGKAAGSSSSNSLCSDSYDSESEVDDPEEHDDEKVSEGETEKAEKVRADDKEAELLRAEIKRLNEQNSELQKVIEENKAALKAELVAKDEEKREVIRQLASSIDMVKQENYTLRECIKSTKQQHQPLPSHGFDLKKLTKDLFSAKLFTAHCRPSGPLIAL</sequence>
<evidence type="ECO:0000313" key="2">
    <source>
        <dbReference type="Proteomes" id="UP001732700"/>
    </source>
</evidence>
<proteinExistence type="predicted"/>
<accession>A0ACD5Y5R1</accession>
<keyword evidence="2" id="KW-1185">Reference proteome</keyword>
<reference evidence="1" key="2">
    <citation type="submission" date="2025-09" db="UniProtKB">
        <authorList>
            <consortium name="EnsemblPlants"/>
        </authorList>
    </citation>
    <scope>IDENTIFICATION</scope>
</reference>
<protein>
    <submittedName>
        <fullName evidence="1">Uncharacterized protein</fullName>
    </submittedName>
</protein>
<reference evidence="1" key="1">
    <citation type="submission" date="2021-05" db="EMBL/GenBank/DDBJ databases">
        <authorList>
            <person name="Scholz U."/>
            <person name="Mascher M."/>
            <person name="Fiebig A."/>
        </authorList>
    </citation>
    <scope>NUCLEOTIDE SEQUENCE [LARGE SCALE GENOMIC DNA]</scope>
</reference>
<organism evidence="1 2">
    <name type="scientific">Avena sativa</name>
    <name type="common">Oat</name>
    <dbReference type="NCBI Taxonomy" id="4498"/>
    <lineage>
        <taxon>Eukaryota</taxon>
        <taxon>Viridiplantae</taxon>
        <taxon>Streptophyta</taxon>
        <taxon>Embryophyta</taxon>
        <taxon>Tracheophyta</taxon>
        <taxon>Spermatophyta</taxon>
        <taxon>Magnoliopsida</taxon>
        <taxon>Liliopsida</taxon>
        <taxon>Poales</taxon>
        <taxon>Poaceae</taxon>
        <taxon>BOP clade</taxon>
        <taxon>Pooideae</taxon>
        <taxon>Poodae</taxon>
        <taxon>Poeae</taxon>
        <taxon>Poeae Chloroplast Group 1 (Aveneae type)</taxon>
        <taxon>Aveninae</taxon>
        <taxon>Avena</taxon>
    </lineage>
</organism>
<name>A0ACD5Y5R1_AVESA</name>
<evidence type="ECO:0000313" key="1">
    <source>
        <dbReference type="EnsemblPlants" id="AVESA.00010b.r2.5DG0946800.2.CDS"/>
    </source>
</evidence>